<feature type="compositionally biased region" description="Low complexity" evidence="1">
    <location>
        <begin position="66"/>
        <end position="88"/>
    </location>
</feature>
<comment type="caution">
    <text evidence="2">The sequence shown here is derived from an EMBL/GenBank/DDBJ whole genome shotgun (WGS) entry which is preliminary data.</text>
</comment>
<evidence type="ECO:0000313" key="3">
    <source>
        <dbReference type="Proteomes" id="UP000314294"/>
    </source>
</evidence>
<dbReference type="AlphaFoldDB" id="A0A4Z2GIS5"/>
<feature type="region of interest" description="Disordered" evidence="1">
    <location>
        <begin position="25"/>
        <end position="88"/>
    </location>
</feature>
<feature type="compositionally biased region" description="Polar residues" evidence="1">
    <location>
        <begin position="406"/>
        <end position="421"/>
    </location>
</feature>
<name>A0A4Z2GIS5_9TELE</name>
<feature type="region of interest" description="Disordered" evidence="1">
    <location>
        <begin position="285"/>
        <end position="326"/>
    </location>
</feature>
<protein>
    <submittedName>
        <fullName evidence="2">Zinc finger protein 638</fullName>
    </submittedName>
</protein>
<dbReference type="EMBL" id="SRLO01000517">
    <property type="protein sequence ID" value="TNN53387.1"/>
    <property type="molecule type" value="Genomic_DNA"/>
</dbReference>
<reference evidence="2 3" key="1">
    <citation type="submission" date="2019-03" db="EMBL/GenBank/DDBJ databases">
        <title>First draft genome of Liparis tanakae, snailfish: a comprehensive survey of snailfish specific genes.</title>
        <authorList>
            <person name="Kim W."/>
            <person name="Song I."/>
            <person name="Jeong J.-H."/>
            <person name="Kim D."/>
            <person name="Kim S."/>
            <person name="Ryu S."/>
            <person name="Song J.Y."/>
            <person name="Lee S.K."/>
        </authorList>
    </citation>
    <scope>NUCLEOTIDE SEQUENCE [LARGE SCALE GENOMIC DNA]</scope>
    <source>
        <tissue evidence="2">Muscle</tissue>
    </source>
</reference>
<evidence type="ECO:0000256" key="1">
    <source>
        <dbReference type="SAM" id="MobiDB-lite"/>
    </source>
</evidence>
<dbReference type="Proteomes" id="UP000314294">
    <property type="component" value="Unassembled WGS sequence"/>
</dbReference>
<feature type="compositionally biased region" description="Basic and acidic residues" evidence="1">
    <location>
        <begin position="427"/>
        <end position="449"/>
    </location>
</feature>
<accession>A0A4Z2GIS5</accession>
<evidence type="ECO:0000313" key="2">
    <source>
        <dbReference type="EMBL" id="TNN53387.1"/>
    </source>
</evidence>
<feature type="compositionally biased region" description="Low complexity" evidence="1">
    <location>
        <begin position="472"/>
        <end position="483"/>
    </location>
</feature>
<proteinExistence type="predicted"/>
<gene>
    <name evidence="2" type="primary">Znf638_1</name>
    <name evidence="2" type="ORF">EYF80_036374</name>
</gene>
<feature type="region of interest" description="Disordered" evidence="1">
    <location>
        <begin position="343"/>
        <end position="514"/>
    </location>
</feature>
<organism evidence="2 3">
    <name type="scientific">Liparis tanakae</name>
    <name type="common">Tanaka's snailfish</name>
    <dbReference type="NCBI Taxonomy" id="230148"/>
    <lineage>
        <taxon>Eukaryota</taxon>
        <taxon>Metazoa</taxon>
        <taxon>Chordata</taxon>
        <taxon>Craniata</taxon>
        <taxon>Vertebrata</taxon>
        <taxon>Euteleostomi</taxon>
        <taxon>Actinopterygii</taxon>
        <taxon>Neopterygii</taxon>
        <taxon>Teleostei</taxon>
        <taxon>Neoteleostei</taxon>
        <taxon>Acanthomorphata</taxon>
        <taxon>Eupercaria</taxon>
        <taxon>Perciformes</taxon>
        <taxon>Cottioidei</taxon>
        <taxon>Cottales</taxon>
        <taxon>Liparidae</taxon>
        <taxon>Liparis</taxon>
    </lineage>
</organism>
<keyword evidence="3" id="KW-1185">Reference proteome</keyword>
<sequence>MNTSQSINPPITHCNVSELRCHPSVPALGSQPPIDAHRQRSPGWPPEIPNGVSHPPFHPYASGHHGPFQGPAGASPSSGPWCSGPWSGTSSVTSADSVGIFQSMALTDKNTSVDMHTSRAGKGVRPLGKPMDQPIDLTRIQRECLYSETGIVSYPQPKTSTSTSLGHIYPGVESVSCSSDYERPIADEPSKSYSPPASSYYSKDVNDRVMAPSERHMQSLPGVAHCECPFSALTESGQHEHTSESDSDILLHFGLAEEDLDHLASYPEDEVTPANLPSILRRIRSEKTKRSTTAAQLRPSPDALPSVGVPGMDSHGVSPSGQTHQEDISPAVLEPGEALGCGRTDRCARGAGGETGSVSPMDNSAGHIGEPPSESRIEVRISALAVSRDQTSSESSLGKFLHSETKLQTQPNRGSQATLGSFSLPKTDADKSEASKPDPSKDPEADRRSTAKTQPPSSTRHCGESPRGPDLVVVGSNGTSGNVDQGGSKDPTVVVEPQQNEERQPVRPDTSPSVFSATTTVSRILIVNGALRPLPFIPVGPPPVGAWSPTIPEPKDLVLPPPPPPSIEQPLAKASWVSTAAIWSFTS</sequence>
<dbReference type="OrthoDB" id="10072641at2759"/>
<feature type="compositionally biased region" description="Polar residues" evidence="1">
    <location>
        <begin position="451"/>
        <end position="460"/>
    </location>
</feature>